<organism evidence="3 4">
    <name type="scientific">Protea cynaroides</name>
    <dbReference type="NCBI Taxonomy" id="273540"/>
    <lineage>
        <taxon>Eukaryota</taxon>
        <taxon>Viridiplantae</taxon>
        <taxon>Streptophyta</taxon>
        <taxon>Embryophyta</taxon>
        <taxon>Tracheophyta</taxon>
        <taxon>Spermatophyta</taxon>
        <taxon>Magnoliopsida</taxon>
        <taxon>Proteales</taxon>
        <taxon>Proteaceae</taxon>
        <taxon>Protea</taxon>
    </lineage>
</organism>
<keyword evidence="4" id="KW-1185">Reference proteome</keyword>
<evidence type="ECO:0000259" key="2">
    <source>
        <dbReference type="PROSITE" id="PS50127"/>
    </source>
</evidence>
<comment type="caution">
    <text evidence="3">The sequence shown here is derived from an EMBL/GenBank/DDBJ whole genome shotgun (WGS) entry which is preliminary data.</text>
</comment>
<feature type="domain" description="UBC core" evidence="2">
    <location>
        <begin position="38"/>
        <end position="155"/>
    </location>
</feature>
<dbReference type="SMART" id="SM00212">
    <property type="entry name" value="UBCc"/>
    <property type="match status" value="1"/>
</dbReference>
<reference evidence="3" key="1">
    <citation type="journal article" date="2023" name="Plant J.">
        <title>The genome of the king protea, Protea cynaroides.</title>
        <authorList>
            <person name="Chang J."/>
            <person name="Duong T.A."/>
            <person name="Schoeman C."/>
            <person name="Ma X."/>
            <person name="Roodt D."/>
            <person name="Barker N."/>
            <person name="Li Z."/>
            <person name="Van de Peer Y."/>
            <person name="Mizrachi E."/>
        </authorList>
    </citation>
    <scope>NUCLEOTIDE SEQUENCE</scope>
    <source>
        <tissue evidence="3">Young leaves</tissue>
    </source>
</reference>
<gene>
    <name evidence="3" type="ORF">NE237_014851</name>
</gene>
<dbReference type="Gene3D" id="3.10.110.10">
    <property type="entry name" value="Ubiquitin Conjugating Enzyme"/>
    <property type="match status" value="1"/>
</dbReference>
<dbReference type="PANTHER" id="PTHR24068">
    <property type="entry name" value="UBIQUITIN-CONJUGATING ENZYME E2"/>
    <property type="match status" value="1"/>
</dbReference>
<evidence type="ECO:0000313" key="4">
    <source>
        <dbReference type="Proteomes" id="UP001141806"/>
    </source>
</evidence>
<dbReference type="InterPro" id="IPR000608">
    <property type="entry name" value="UBC"/>
</dbReference>
<dbReference type="Proteomes" id="UP001141806">
    <property type="component" value="Unassembled WGS sequence"/>
</dbReference>
<feature type="compositionally biased region" description="Low complexity" evidence="1">
    <location>
        <begin position="11"/>
        <end position="21"/>
    </location>
</feature>
<evidence type="ECO:0000256" key="1">
    <source>
        <dbReference type="SAM" id="MobiDB-lite"/>
    </source>
</evidence>
<dbReference type="PROSITE" id="PS50127">
    <property type="entry name" value="UBC_2"/>
    <property type="match status" value="1"/>
</dbReference>
<dbReference type="AlphaFoldDB" id="A0A9Q0KCW9"/>
<dbReference type="OrthoDB" id="7851174at2759"/>
<dbReference type="SUPFAM" id="SSF54495">
    <property type="entry name" value="UBC-like"/>
    <property type="match status" value="1"/>
</dbReference>
<dbReference type="InterPro" id="IPR016135">
    <property type="entry name" value="UBQ-conjugating_enzyme/RWD"/>
</dbReference>
<sequence>MELLSRLLNGSSSKSSSKSSSAAVAMVSNPGVKNASDNARKRLQKELGKITRDPPSHCSYGLVKNDIFKGQGAIMGPADTPFEGGIFFLCLFPQGYYPFKPPKVRFLTKVYHPDIDANGNIHVDILQEVWSPSLILTSFYCPCALFFLIQMQMAL</sequence>
<name>A0A9Q0KCW9_9MAGN</name>
<dbReference type="Pfam" id="PF00179">
    <property type="entry name" value="UQ_con"/>
    <property type="match status" value="1"/>
</dbReference>
<proteinExistence type="predicted"/>
<accession>A0A9Q0KCW9</accession>
<evidence type="ECO:0000313" key="3">
    <source>
        <dbReference type="EMBL" id="KAJ4968150.1"/>
    </source>
</evidence>
<dbReference type="EMBL" id="JAMYWD010000006">
    <property type="protein sequence ID" value="KAJ4968150.1"/>
    <property type="molecule type" value="Genomic_DNA"/>
</dbReference>
<feature type="region of interest" description="Disordered" evidence="1">
    <location>
        <begin position="1"/>
        <end position="23"/>
    </location>
</feature>
<protein>
    <recommendedName>
        <fullName evidence="2">UBC core domain-containing protein</fullName>
    </recommendedName>
</protein>